<dbReference type="InterPro" id="IPR048716">
    <property type="entry name" value="Phosphatase-like_N"/>
</dbReference>
<dbReference type="EMBL" id="BJZS01000093">
    <property type="protein sequence ID" value="GEO96660.1"/>
    <property type="molecule type" value="Genomic_DNA"/>
</dbReference>
<dbReference type="AlphaFoldDB" id="A0A512IG82"/>
<accession>A0A512IG82</accession>
<keyword evidence="4" id="KW-1185">Reference proteome</keyword>
<evidence type="ECO:0000313" key="3">
    <source>
        <dbReference type="EMBL" id="GEO96660.1"/>
    </source>
</evidence>
<dbReference type="Gene3D" id="3.40.50.2300">
    <property type="match status" value="1"/>
</dbReference>
<dbReference type="Gene3D" id="1.10.8.1060">
    <property type="entry name" value="Corynebacterium glutamicum thioredoxin-dependent arsenate reductase, N-terminal domain"/>
    <property type="match status" value="1"/>
</dbReference>
<proteinExistence type="predicted"/>
<reference evidence="3 4" key="1">
    <citation type="submission" date="2019-07" db="EMBL/GenBank/DDBJ databases">
        <title>Whole genome shotgun sequence of Kocuria turfanensis NBRC 107627.</title>
        <authorList>
            <person name="Hosoyama A."/>
            <person name="Uohara A."/>
            <person name="Ohji S."/>
            <person name="Ichikawa N."/>
        </authorList>
    </citation>
    <scope>NUCLEOTIDE SEQUENCE [LARGE SCALE GENOMIC DNA]</scope>
    <source>
        <strain evidence="3 4">NBRC 107627</strain>
    </source>
</reference>
<dbReference type="InterPro" id="IPR036196">
    <property type="entry name" value="Ptyr_pPase_sf"/>
</dbReference>
<feature type="domain" description="Phosphotyrosine protein phosphatase I" evidence="2">
    <location>
        <begin position="90"/>
        <end position="215"/>
    </location>
</feature>
<organism evidence="3 4">
    <name type="scientific">Kocuria turfanensis</name>
    <dbReference type="NCBI Taxonomy" id="388357"/>
    <lineage>
        <taxon>Bacteria</taxon>
        <taxon>Bacillati</taxon>
        <taxon>Actinomycetota</taxon>
        <taxon>Actinomycetes</taxon>
        <taxon>Micrococcales</taxon>
        <taxon>Micrococcaceae</taxon>
        <taxon>Kocuria</taxon>
    </lineage>
</organism>
<dbReference type="STRING" id="388357.GCA_001580365_00426"/>
<evidence type="ECO:0000313" key="4">
    <source>
        <dbReference type="Proteomes" id="UP000321103"/>
    </source>
</evidence>
<dbReference type="PANTHER" id="PTHR43428:SF1">
    <property type="entry name" value="ARSENATE REDUCTASE"/>
    <property type="match status" value="1"/>
</dbReference>
<sequence>MSDTVNTPEGDRADAVQPLDTRVLERTAERLAARYAGVLSPEVVERVVFESYTALSRTARVRTHLAALAGHFAADRLAALAHSRGRPGPPQVLFVGRHDTGRAQIAAALLAHYAGDAAVVRSAGTAPGAAVDPQALRALAARGLELGQVYPKPLTDDVVRAAGHVITFGTADAVPVYPGTEYQDWGVDRTVSGNPEDLEALVAEVDEKVRSLWRSIRD</sequence>
<name>A0A512IG82_9MICC</name>
<dbReference type="SMART" id="SM00226">
    <property type="entry name" value="LMWPc"/>
    <property type="match status" value="1"/>
</dbReference>
<dbReference type="SUPFAM" id="SSF52788">
    <property type="entry name" value="Phosphotyrosine protein phosphatases I"/>
    <property type="match status" value="1"/>
</dbReference>
<dbReference type="Proteomes" id="UP000321103">
    <property type="component" value="Unassembled WGS sequence"/>
</dbReference>
<dbReference type="NCBIfam" id="NF046112">
    <property type="entry name" value="MSMEG_6209_Nter"/>
    <property type="match status" value="1"/>
</dbReference>
<gene>
    <name evidence="3" type="ORF">KTU01_27830</name>
</gene>
<dbReference type="Pfam" id="PF21234">
    <property type="entry name" value="Phosphatase-like_N"/>
    <property type="match status" value="1"/>
</dbReference>
<protein>
    <submittedName>
        <fullName evidence="3">Low molecular weight phosphatase family protein</fullName>
    </submittedName>
</protein>
<dbReference type="InterPro" id="IPR023485">
    <property type="entry name" value="Ptyr_pPase"/>
</dbReference>
<comment type="caution">
    <text evidence="3">The sequence shown here is derived from an EMBL/GenBank/DDBJ whole genome shotgun (WGS) entry which is preliminary data.</text>
</comment>
<evidence type="ECO:0000259" key="2">
    <source>
        <dbReference type="SMART" id="SM00226"/>
    </source>
</evidence>
<dbReference type="PANTHER" id="PTHR43428">
    <property type="entry name" value="ARSENATE REDUCTASE"/>
    <property type="match status" value="1"/>
</dbReference>
<evidence type="ECO:0000256" key="1">
    <source>
        <dbReference type="ARBA" id="ARBA00022849"/>
    </source>
</evidence>
<dbReference type="Pfam" id="PF01451">
    <property type="entry name" value="LMWPc"/>
    <property type="match status" value="1"/>
</dbReference>
<dbReference type="GO" id="GO:0046685">
    <property type="term" value="P:response to arsenic-containing substance"/>
    <property type="evidence" value="ECO:0007669"/>
    <property type="project" value="UniProtKB-KW"/>
</dbReference>
<dbReference type="RefSeq" id="WP_062734001.1">
    <property type="nucleotide sequence ID" value="NZ_BJZS01000093.1"/>
</dbReference>
<keyword evidence="1" id="KW-0059">Arsenical resistance</keyword>